<protein>
    <submittedName>
        <fullName evidence="2">Uncharacterized protein</fullName>
    </submittedName>
</protein>
<proteinExistence type="predicted"/>
<dbReference type="Proteomes" id="UP000065807">
    <property type="component" value="Chromosome"/>
</dbReference>
<keyword evidence="3" id="KW-1185">Reference proteome</keyword>
<feature type="compositionally biased region" description="Polar residues" evidence="1">
    <location>
        <begin position="43"/>
        <end position="56"/>
    </location>
</feature>
<accession>A0A0K2SI77</accession>
<dbReference type="KEGG" id="lpil:LIP_0951"/>
<name>A0A0K2SI77_LIMPI</name>
<evidence type="ECO:0000313" key="2">
    <source>
        <dbReference type="EMBL" id="BAS26808.1"/>
    </source>
</evidence>
<reference evidence="3" key="2">
    <citation type="journal article" date="2016" name="Int. J. Syst. Evol. Microbiol.">
        <title>Complete genome sequence and cell structure of Limnochorda pilosa, a Gram-negative spore-former within the phylum Firmicutes.</title>
        <authorList>
            <person name="Watanabe M."/>
            <person name="Kojima H."/>
            <person name="Fukui M."/>
        </authorList>
    </citation>
    <scope>NUCLEOTIDE SEQUENCE [LARGE SCALE GENOMIC DNA]</scope>
    <source>
        <strain evidence="3">HC45</strain>
    </source>
</reference>
<gene>
    <name evidence="2" type="ORF">LIP_0951</name>
</gene>
<feature type="region of interest" description="Disordered" evidence="1">
    <location>
        <begin position="40"/>
        <end position="74"/>
    </location>
</feature>
<dbReference type="EMBL" id="AP014924">
    <property type="protein sequence ID" value="BAS26808.1"/>
    <property type="molecule type" value="Genomic_DNA"/>
</dbReference>
<reference evidence="3" key="1">
    <citation type="submission" date="2015-07" db="EMBL/GenBank/DDBJ databases">
        <title>Complete genome sequence and phylogenetic analysis of Limnochorda pilosa.</title>
        <authorList>
            <person name="Watanabe M."/>
            <person name="Kojima H."/>
            <person name="Fukui M."/>
        </authorList>
    </citation>
    <scope>NUCLEOTIDE SEQUENCE [LARGE SCALE GENOMIC DNA]</scope>
    <source>
        <strain evidence="3">HC45</strain>
    </source>
</reference>
<dbReference type="AlphaFoldDB" id="A0A0K2SI77"/>
<evidence type="ECO:0000313" key="3">
    <source>
        <dbReference type="Proteomes" id="UP000065807"/>
    </source>
</evidence>
<sequence length="74" mass="8167">MFIPSAQAVALTSCRISGGTLTLRSTLPAMTRPLDTLVRRTPYQHNLRTMTSSNRSEPGRKGNLTPVPMNPEDR</sequence>
<organism evidence="2 3">
    <name type="scientific">Limnochorda pilosa</name>
    <dbReference type="NCBI Taxonomy" id="1555112"/>
    <lineage>
        <taxon>Bacteria</taxon>
        <taxon>Bacillati</taxon>
        <taxon>Bacillota</taxon>
        <taxon>Limnochordia</taxon>
        <taxon>Limnochordales</taxon>
        <taxon>Limnochordaceae</taxon>
        <taxon>Limnochorda</taxon>
    </lineage>
</organism>
<evidence type="ECO:0000256" key="1">
    <source>
        <dbReference type="SAM" id="MobiDB-lite"/>
    </source>
</evidence>